<dbReference type="EMBL" id="BSYO01000002">
    <property type="protein sequence ID" value="GMH00851.1"/>
    <property type="molecule type" value="Genomic_DNA"/>
</dbReference>
<comment type="caution">
    <text evidence="1">The sequence shown here is derived from an EMBL/GenBank/DDBJ whole genome shotgun (WGS) entry which is preliminary data.</text>
</comment>
<name>A0AAD3P6P6_NEPGR</name>
<proteinExistence type="predicted"/>
<sequence length="176" mass="20283">MRLVSPLRTLYLVSLFGGCVDSSDRLRFLEGLRVLVGQVLEEISVHQDRDETAKFISFVSLEILLASVVKRFRNFLGLSPCLYLMWERCHDYFFSRWLEAYLARKRRSWRLYPEPEVVTLPKNIGGFFFKGFFLESYGSSTLQALNDSKCFRPPEHESCPTLQPLLPASSSFGLPS</sequence>
<protein>
    <submittedName>
        <fullName evidence="1">Uncharacterized protein</fullName>
    </submittedName>
</protein>
<dbReference type="Proteomes" id="UP001279734">
    <property type="component" value="Unassembled WGS sequence"/>
</dbReference>
<evidence type="ECO:0000313" key="1">
    <source>
        <dbReference type="EMBL" id="GMH00851.1"/>
    </source>
</evidence>
<organism evidence="1 2">
    <name type="scientific">Nepenthes gracilis</name>
    <name type="common">Slender pitcher plant</name>
    <dbReference type="NCBI Taxonomy" id="150966"/>
    <lineage>
        <taxon>Eukaryota</taxon>
        <taxon>Viridiplantae</taxon>
        <taxon>Streptophyta</taxon>
        <taxon>Embryophyta</taxon>
        <taxon>Tracheophyta</taxon>
        <taxon>Spermatophyta</taxon>
        <taxon>Magnoliopsida</taxon>
        <taxon>eudicotyledons</taxon>
        <taxon>Gunneridae</taxon>
        <taxon>Pentapetalae</taxon>
        <taxon>Caryophyllales</taxon>
        <taxon>Nepenthaceae</taxon>
        <taxon>Nepenthes</taxon>
    </lineage>
</organism>
<gene>
    <name evidence="1" type="ORF">Nepgr_002690</name>
</gene>
<dbReference type="PROSITE" id="PS51257">
    <property type="entry name" value="PROKAR_LIPOPROTEIN"/>
    <property type="match status" value="1"/>
</dbReference>
<dbReference type="AlphaFoldDB" id="A0AAD3P6P6"/>
<reference evidence="1" key="1">
    <citation type="submission" date="2023-05" db="EMBL/GenBank/DDBJ databases">
        <title>Nepenthes gracilis genome sequencing.</title>
        <authorList>
            <person name="Fukushima K."/>
        </authorList>
    </citation>
    <scope>NUCLEOTIDE SEQUENCE</scope>
    <source>
        <strain evidence="1">SING2019-196</strain>
    </source>
</reference>
<evidence type="ECO:0000313" key="2">
    <source>
        <dbReference type="Proteomes" id="UP001279734"/>
    </source>
</evidence>
<accession>A0AAD3P6P6</accession>
<keyword evidence="2" id="KW-1185">Reference proteome</keyword>